<evidence type="ECO:0000313" key="2">
    <source>
        <dbReference type="Proteomes" id="UP000254848"/>
    </source>
</evidence>
<comment type="caution">
    <text evidence="1">The sequence shown here is derived from an EMBL/GenBank/DDBJ whole genome shotgun (WGS) entry which is preliminary data.</text>
</comment>
<dbReference type="AlphaFoldDB" id="A0A370QHI5"/>
<dbReference type="RefSeq" id="WP_115459585.1">
    <property type="nucleotide sequence ID" value="NZ_QRAP01000008.1"/>
</dbReference>
<dbReference type="Proteomes" id="UP000254848">
    <property type="component" value="Unassembled WGS sequence"/>
</dbReference>
<sequence length="142" mass="15479">MAPASLTRQLLHRLRVKNVWAGVLVACWMLLNAQMAIAGHRCAMQIDGPMPSVQHMSHGNAGADMPHHSAMQSAEMLCEQHCAPDGIHQETADHLPLLAVPLVSTELRIADLSDDSLPGKPAWSPPPPTAPPAEIRFCRFRE</sequence>
<proteinExistence type="predicted"/>
<reference evidence="1 2" key="1">
    <citation type="submission" date="2018-07" db="EMBL/GenBank/DDBJ databases">
        <title>Genomic Encyclopedia of Type Strains, Phase IV (KMG-IV): sequencing the most valuable type-strain genomes for metagenomic binning, comparative biology and taxonomic classification.</title>
        <authorList>
            <person name="Goeker M."/>
        </authorList>
    </citation>
    <scope>NUCLEOTIDE SEQUENCE [LARGE SCALE GENOMIC DNA]</scope>
    <source>
        <strain evidence="1 2">DSM 103736</strain>
    </source>
</reference>
<dbReference type="EMBL" id="QRAP01000008">
    <property type="protein sequence ID" value="RDK87825.1"/>
    <property type="molecule type" value="Genomic_DNA"/>
</dbReference>
<organism evidence="1 2">
    <name type="scientific">Enterobacillus tribolii</name>
    <dbReference type="NCBI Taxonomy" id="1487935"/>
    <lineage>
        <taxon>Bacteria</taxon>
        <taxon>Pseudomonadati</taxon>
        <taxon>Pseudomonadota</taxon>
        <taxon>Gammaproteobacteria</taxon>
        <taxon>Enterobacterales</taxon>
        <taxon>Hafniaceae</taxon>
        <taxon>Enterobacillus</taxon>
    </lineage>
</organism>
<keyword evidence="2" id="KW-1185">Reference proteome</keyword>
<gene>
    <name evidence="1" type="ORF">C8D90_10893</name>
</gene>
<dbReference type="OrthoDB" id="6470311at2"/>
<protein>
    <submittedName>
        <fullName evidence="1">Uncharacterized protein</fullName>
    </submittedName>
</protein>
<accession>A0A370QHI5</accession>
<evidence type="ECO:0000313" key="1">
    <source>
        <dbReference type="EMBL" id="RDK87825.1"/>
    </source>
</evidence>
<name>A0A370QHI5_9GAMM</name>